<reference evidence="1 2" key="1">
    <citation type="journal article" date="2012" name="New Phytol.">
        <title>Insight into trade-off between wood decay and parasitism from the genome of a fungal forest pathogen.</title>
        <authorList>
            <person name="Olson A."/>
            <person name="Aerts A."/>
            <person name="Asiegbu F."/>
            <person name="Belbahri L."/>
            <person name="Bouzid O."/>
            <person name="Broberg A."/>
            <person name="Canback B."/>
            <person name="Coutinho P.M."/>
            <person name="Cullen D."/>
            <person name="Dalman K."/>
            <person name="Deflorio G."/>
            <person name="van Diepen L.T."/>
            <person name="Dunand C."/>
            <person name="Duplessis S."/>
            <person name="Durling M."/>
            <person name="Gonthier P."/>
            <person name="Grimwood J."/>
            <person name="Fossdal C.G."/>
            <person name="Hansson D."/>
            <person name="Henrissat B."/>
            <person name="Hietala A."/>
            <person name="Himmelstrand K."/>
            <person name="Hoffmeister D."/>
            <person name="Hogberg N."/>
            <person name="James T.Y."/>
            <person name="Karlsson M."/>
            <person name="Kohler A."/>
            <person name="Kues U."/>
            <person name="Lee Y.H."/>
            <person name="Lin Y.C."/>
            <person name="Lind M."/>
            <person name="Lindquist E."/>
            <person name="Lombard V."/>
            <person name="Lucas S."/>
            <person name="Lunden K."/>
            <person name="Morin E."/>
            <person name="Murat C."/>
            <person name="Park J."/>
            <person name="Raffaello T."/>
            <person name="Rouze P."/>
            <person name="Salamov A."/>
            <person name="Schmutz J."/>
            <person name="Solheim H."/>
            <person name="Stahlberg J."/>
            <person name="Velez H."/>
            <person name="de Vries R.P."/>
            <person name="Wiebenga A."/>
            <person name="Woodward S."/>
            <person name="Yakovlev I."/>
            <person name="Garbelotto M."/>
            <person name="Martin F."/>
            <person name="Grigoriev I.V."/>
            <person name="Stenlid J."/>
        </authorList>
    </citation>
    <scope>NUCLEOTIDE SEQUENCE [LARGE SCALE GENOMIC DNA]</scope>
    <source>
        <strain evidence="1 2">TC 32-1</strain>
    </source>
</reference>
<dbReference type="FunCoup" id="W4JP82">
    <property type="interactions" value="423"/>
</dbReference>
<dbReference type="OrthoDB" id="347435at2759"/>
<dbReference type="InParanoid" id="W4JP82"/>
<name>W4JP82_HETIT</name>
<dbReference type="eggNOG" id="KOG2878">
    <property type="taxonomic scope" value="Eukaryota"/>
</dbReference>
<accession>W4JP82</accession>
<dbReference type="SUPFAM" id="SSF52540">
    <property type="entry name" value="P-loop containing nucleoside triphosphate hydrolases"/>
    <property type="match status" value="1"/>
</dbReference>
<dbReference type="HOGENOM" id="CLU_056986_1_0_1"/>
<protein>
    <recommendedName>
        <fullName evidence="3">P-loop containing nucleoside triphosphate hydrolase protein</fullName>
    </recommendedName>
</protein>
<dbReference type="RefSeq" id="XP_009553029.1">
    <property type="nucleotide sequence ID" value="XM_009554734.1"/>
</dbReference>
<feature type="non-terminal residue" evidence="1">
    <location>
        <position position="1"/>
    </location>
</feature>
<feature type="non-terminal residue" evidence="1">
    <location>
        <position position="244"/>
    </location>
</feature>
<evidence type="ECO:0000313" key="2">
    <source>
        <dbReference type="Proteomes" id="UP000030671"/>
    </source>
</evidence>
<sequence>PLFVAIQGPQGSGKTFLTQHIAAALSEDSLRVAMLSIDDLYLSHADLAALADAYPSNSLLHGRGQPGTHDIDLGISIMLRLKSINAPSRSEVVKIPFFDKSLFNGEGDRIPEAEWTLVKGPLDVVLLEGWCVGFYPTSREVIEARMQDTPRGLEGVFDMEKYSLESVLEVNKKLVEYVKWWEMFDVFVQITPLDTHPYVHIYKWRLQQEHAMKDKNGGQGMSDEQVKAFVDRYIPGYHFFGDGI</sequence>
<gene>
    <name evidence="1" type="ORF">HETIRDRAFT_14326</name>
</gene>
<dbReference type="KEGG" id="hir:HETIRDRAFT_14326"/>
<proteinExistence type="predicted"/>
<dbReference type="EMBL" id="KI925467">
    <property type="protein sequence ID" value="ETW74890.1"/>
    <property type="molecule type" value="Genomic_DNA"/>
</dbReference>
<organism evidence="1 2">
    <name type="scientific">Heterobasidion irregulare (strain TC 32-1)</name>
    <dbReference type="NCBI Taxonomy" id="747525"/>
    <lineage>
        <taxon>Eukaryota</taxon>
        <taxon>Fungi</taxon>
        <taxon>Dikarya</taxon>
        <taxon>Basidiomycota</taxon>
        <taxon>Agaricomycotina</taxon>
        <taxon>Agaricomycetes</taxon>
        <taxon>Russulales</taxon>
        <taxon>Bondarzewiaceae</taxon>
        <taxon>Heterobasidion</taxon>
        <taxon>Heterobasidion annosum species complex</taxon>
    </lineage>
</organism>
<dbReference type="Proteomes" id="UP000030671">
    <property type="component" value="Unassembled WGS sequence"/>
</dbReference>
<dbReference type="STRING" id="747525.W4JP82"/>
<dbReference type="Gene3D" id="3.40.50.300">
    <property type="entry name" value="P-loop containing nucleotide triphosphate hydrolases"/>
    <property type="match status" value="1"/>
</dbReference>
<evidence type="ECO:0000313" key="1">
    <source>
        <dbReference type="EMBL" id="ETW74890.1"/>
    </source>
</evidence>
<dbReference type="AlphaFoldDB" id="W4JP82"/>
<dbReference type="InterPro" id="IPR027417">
    <property type="entry name" value="P-loop_NTPase"/>
</dbReference>
<dbReference type="GeneID" id="20667029"/>
<dbReference type="PANTHER" id="PTHR10285">
    <property type="entry name" value="URIDINE KINASE"/>
    <property type="match status" value="1"/>
</dbReference>
<evidence type="ECO:0008006" key="3">
    <source>
        <dbReference type="Google" id="ProtNLM"/>
    </source>
</evidence>
<keyword evidence="2" id="KW-1185">Reference proteome</keyword>